<evidence type="ECO:0000259" key="4">
    <source>
        <dbReference type="Pfam" id="PF00155"/>
    </source>
</evidence>
<dbReference type="Proteomes" id="UP000245535">
    <property type="component" value="Unassembled WGS sequence"/>
</dbReference>
<feature type="domain" description="Aminotransferase class I/classII large" evidence="4">
    <location>
        <begin position="37"/>
        <end position="385"/>
    </location>
</feature>
<evidence type="ECO:0000313" key="5">
    <source>
        <dbReference type="EMBL" id="PWJ44876.1"/>
    </source>
</evidence>
<dbReference type="GO" id="GO:0008710">
    <property type="term" value="F:8-amino-7-oxononanoate synthase activity"/>
    <property type="evidence" value="ECO:0007669"/>
    <property type="project" value="TreeGrafter"/>
</dbReference>
<evidence type="ECO:0000256" key="1">
    <source>
        <dbReference type="ARBA" id="ARBA00001933"/>
    </source>
</evidence>
<protein>
    <submittedName>
        <fullName evidence="5">8-amino-7-oxononanoate synthase</fullName>
    </submittedName>
</protein>
<dbReference type="SUPFAM" id="SSF53383">
    <property type="entry name" value="PLP-dependent transferases"/>
    <property type="match status" value="1"/>
</dbReference>
<dbReference type="InterPro" id="IPR050087">
    <property type="entry name" value="AON_synthase_class-II"/>
</dbReference>
<comment type="cofactor">
    <cofactor evidence="1">
        <name>pyridoxal 5'-phosphate</name>
        <dbReference type="ChEBI" id="CHEBI:597326"/>
    </cofactor>
</comment>
<reference evidence="5 6" key="1">
    <citation type="submission" date="2018-03" db="EMBL/GenBank/DDBJ databases">
        <title>Genomic Encyclopedia of Archaeal and Bacterial Type Strains, Phase II (KMG-II): from individual species to whole genera.</title>
        <authorList>
            <person name="Goeker M."/>
        </authorList>
    </citation>
    <scope>NUCLEOTIDE SEQUENCE [LARGE SCALE GENOMIC DNA]</scope>
    <source>
        <strain evidence="5 6">DSM 28229</strain>
    </source>
</reference>
<gene>
    <name evidence="5" type="ORF">BC781_1011265</name>
</gene>
<dbReference type="Pfam" id="PF00155">
    <property type="entry name" value="Aminotran_1_2"/>
    <property type="match status" value="1"/>
</dbReference>
<dbReference type="OrthoDB" id="9807157at2"/>
<dbReference type="InterPro" id="IPR004839">
    <property type="entry name" value="Aminotransferase_I/II_large"/>
</dbReference>
<evidence type="ECO:0000313" key="6">
    <source>
        <dbReference type="Proteomes" id="UP000245535"/>
    </source>
</evidence>
<evidence type="ECO:0000256" key="3">
    <source>
        <dbReference type="ARBA" id="ARBA00022898"/>
    </source>
</evidence>
<dbReference type="Gene3D" id="3.90.1150.10">
    <property type="entry name" value="Aspartate Aminotransferase, domain 1"/>
    <property type="match status" value="1"/>
</dbReference>
<dbReference type="GO" id="GO:0030170">
    <property type="term" value="F:pyridoxal phosphate binding"/>
    <property type="evidence" value="ECO:0007669"/>
    <property type="project" value="InterPro"/>
</dbReference>
<evidence type="ECO:0000256" key="2">
    <source>
        <dbReference type="ARBA" id="ARBA00022679"/>
    </source>
</evidence>
<dbReference type="Gene3D" id="3.40.640.10">
    <property type="entry name" value="Type I PLP-dependent aspartate aminotransferase-like (Major domain)"/>
    <property type="match status" value="1"/>
</dbReference>
<dbReference type="InterPro" id="IPR015424">
    <property type="entry name" value="PyrdxlP-dep_Trfase"/>
</dbReference>
<dbReference type="EMBL" id="QGDO01000001">
    <property type="protein sequence ID" value="PWJ44876.1"/>
    <property type="molecule type" value="Genomic_DNA"/>
</dbReference>
<comment type="caution">
    <text evidence="5">The sequence shown here is derived from an EMBL/GenBank/DDBJ whole genome shotgun (WGS) entry which is preliminary data.</text>
</comment>
<name>A0A315ZH17_SEDFL</name>
<organism evidence="5 6">
    <name type="scientific">Sediminitomix flava</name>
    <dbReference type="NCBI Taxonomy" id="379075"/>
    <lineage>
        <taxon>Bacteria</taxon>
        <taxon>Pseudomonadati</taxon>
        <taxon>Bacteroidota</taxon>
        <taxon>Cytophagia</taxon>
        <taxon>Cytophagales</taxon>
        <taxon>Flammeovirgaceae</taxon>
        <taxon>Sediminitomix</taxon>
    </lineage>
</organism>
<dbReference type="InterPro" id="IPR015421">
    <property type="entry name" value="PyrdxlP-dep_Trfase_major"/>
</dbReference>
<keyword evidence="3" id="KW-0663">Pyridoxal phosphate</keyword>
<dbReference type="PANTHER" id="PTHR13693">
    <property type="entry name" value="CLASS II AMINOTRANSFERASE/8-AMINO-7-OXONONANOATE SYNTHASE"/>
    <property type="match status" value="1"/>
</dbReference>
<keyword evidence="6" id="KW-1185">Reference proteome</keyword>
<dbReference type="InterPro" id="IPR015422">
    <property type="entry name" value="PyrdxlP-dep_Trfase_small"/>
</dbReference>
<dbReference type="AlphaFoldDB" id="A0A315ZH17"/>
<keyword evidence="2" id="KW-0808">Transferase</keyword>
<proteinExistence type="predicted"/>
<dbReference type="PANTHER" id="PTHR13693:SF100">
    <property type="entry name" value="8-AMINO-7-OXONONANOATE SYNTHASE"/>
    <property type="match status" value="1"/>
</dbReference>
<dbReference type="RefSeq" id="WP_109616343.1">
    <property type="nucleotide sequence ID" value="NZ_QGDO01000001.1"/>
</dbReference>
<sequence>MEDLENKLLALTENHHLRELHDVRQEGEGVISKEGRKLINLSGNDYLGIASNKLLLKEFYEEALENDLSISHYGLSASSSRLLSGNHPAYSAYEEQLKEYYNKDGALLFNSGYHANLGILPALLEKRDLIVSDKLNHASLIDGFRLSDADFVRYRHLDYDHLRKLLQQKRSDYNKIIIVTESIFSMDGDCADLQVLVQIKKEFDCLLYVDEAHAIGCRGENGLGFAEEQMVISDIDIIVAPLGKAMASQGAFAVMSKSIQDWLVNRMRPFIFTTALPPVTVHWNSFVLEKVKGMNNERIKLQELSKIFVNGLKEIGVQQQYNTCIVPLIVGENERAVHIAKGLEEEGVLVFPIRTPTVPPNTARLRFSLHSKISSEELTKTIKQIHKLYHY</sequence>
<dbReference type="GO" id="GO:0009102">
    <property type="term" value="P:biotin biosynthetic process"/>
    <property type="evidence" value="ECO:0007669"/>
    <property type="project" value="TreeGrafter"/>
</dbReference>
<accession>A0A315ZH17</accession>